<dbReference type="Pfam" id="PF12146">
    <property type="entry name" value="Hydrolase_4"/>
    <property type="match status" value="1"/>
</dbReference>
<dbReference type="KEGG" id="bmu:Bmul_4405"/>
<keyword evidence="2" id="KW-0378">Hydrolase</keyword>
<organism evidence="2 3">
    <name type="scientific">Burkholderia multivorans (strain ATCC 17616 / 249)</name>
    <dbReference type="NCBI Taxonomy" id="395019"/>
    <lineage>
        <taxon>Bacteria</taxon>
        <taxon>Pseudomonadati</taxon>
        <taxon>Pseudomonadota</taxon>
        <taxon>Betaproteobacteria</taxon>
        <taxon>Burkholderiales</taxon>
        <taxon>Burkholderiaceae</taxon>
        <taxon>Burkholderia</taxon>
        <taxon>Burkholderia cepacia complex</taxon>
    </lineage>
</organism>
<dbReference type="HOGENOM" id="CLU_029181_0_0_4"/>
<dbReference type="STRING" id="395019.BMULJ_04103"/>
<sequence>MTPIQFDGCIGWLHEGTRTHGIVICEPLGHEALWLHKLVRSLAEHLSDRGFPVLRFHYRASGDSLGDERDEGRFAEMIDSTRRAVQALRERVAVDSVALVGVRAGAAVALLAADAMPEVTRFVALAPVVRGRGYLRELSAVAQHWLENMPPVVRNTMRDEKPMNVLGHAYPDDLVATLRHLDLSKAVGELGTLPARALLVDAPYGDAAMLAGALQARGVAAQVQPCADWPVAMREPLWSRFPAGLFESVADWIDVETGADADAIGRISPKWPDADVVLRAEGSVERVIRIGPDNLVGVLCEPDEQTMRAAAPTLLITNTAANPRTADGRLAVRLARALAARGICTLRFDSTGTGDSSERARDVQSDIPYSDQLIDDVLNAANWLKAEGHHKIVAFGICSGAYTSLHAAATGQLAGAIAVNLPVFVWPRGQTLENAVKNQTNSMRGYFASVRSAGKWRRLFARRRDLRPVLRALWRFSADAMSVPLMRVAERLGRGPGKDTPRGLLRDMSARGIRTHLIYGTYDPGVDAVVRHFGPVSRAFAHLPNVSADVQETVDHSLHGERAAQYVIERCAELLACWWAPAERTAPLPKARRTMSWHLRKHRTESTH</sequence>
<dbReference type="PANTHER" id="PTHR43265">
    <property type="entry name" value="ESTERASE ESTD"/>
    <property type="match status" value="1"/>
</dbReference>
<dbReference type="InterPro" id="IPR053145">
    <property type="entry name" value="AB_hydrolase_Est10"/>
</dbReference>
<feature type="domain" description="Serine aminopeptidase S33" evidence="1">
    <location>
        <begin position="40"/>
        <end position="152"/>
    </location>
</feature>
<keyword evidence="3" id="KW-1185">Reference proteome</keyword>
<dbReference type="InterPro" id="IPR022742">
    <property type="entry name" value="Hydrolase_4"/>
</dbReference>
<dbReference type="RefSeq" id="WP_012217128.1">
    <property type="nucleotide sequence ID" value="NC_010086.1"/>
</dbReference>
<reference evidence="2 3" key="1">
    <citation type="submission" date="2007-04" db="EMBL/GenBank/DDBJ databases">
        <title>Complete genome sequence of Burkholderia multivorans ATCC 17616.</title>
        <authorList>
            <person name="Ohtsubo Y."/>
            <person name="Yamashita A."/>
            <person name="Kurokawa K."/>
            <person name="Takami H."/>
            <person name="Yuhara S."/>
            <person name="Nishiyama E."/>
            <person name="Endo R."/>
            <person name="Miyazaki R."/>
            <person name="Ono A."/>
            <person name="Yano K."/>
            <person name="Ito M."/>
            <person name="Sota M."/>
            <person name="Yuji N."/>
            <person name="Hattori M."/>
            <person name="Tsuda M."/>
        </authorList>
    </citation>
    <scope>NUCLEOTIDE SEQUENCE [LARGE SCALE GENOMIC DNA]</scope>
    <source>
        <strain evidence="3">ATCC 17616 / 249</strain>
    </source>
</reference>
<dbReference type="AlphaFoldDB" id="A0A0H3KUM1"/>
<evidence type="ECO:0000259" key="1">
    <source>
        <dbReference type="Pfam" id="PF12146"/>
    </source>
</evidence>
<gene>
    <name evidence="2" type="ordered locus">BMULJ_04103</name>
</gene>
<dbReference type="KEGG" id="bmj:BMULJ_04103"/>
<protein>
    <submittedName>
        <fullName evidence="2">Hydrolase of the alpha/beta superfamily</fullName>
    </submittedName>
</protein>
<dbReference type="GO" id="GO:0052689">
    <property type="term" value="F:carboxylic ester hydrolase activity"/>
    <property type="evidence" value="ECO:0007669"/>
    <property type="project" value="TreeGrafter"/>
</dbReference>
<dbReference type="SUPFAM" id="SSF53474">
    <property type="entry name" value="alpha/beta-Hydrolases"/>
    <property type="match status" value="2"/>
</dbReference>
<proteinExistence type="predicted"/>
<dbReference type="Proteomes" id="UP000008815">
    <property type="component" value="Chromosome 2"/>
</dbReference>
<name>A0A0H3KUM1_BURM1</name>
<evidence type="ECO:0000313" key="3">
    <source>
        <dbReference type="Proteomes" id="UP000008815"/>
    </source>
</evidence>
<accession>A0A0H3KUM1</accession>
<dbReference type="InterPro" id="IPR029058">
    <property type="entry name" value="AB_hydrolase_fold"/>
</dbReference>
<dbReference type="eggNOG" id="COG1073">
    <property type="taxonomic scope" value="Bacteria"/>
</dbReference>
<dbReference type="PANTHER" id="PTHR43265:SF1">
    <property type="entry name" value="ESTERASE ESTD"/>
    <property type="match status" value="1"/>
</dbReference>
<dbReference type="Gene3D" id="3.40.50.1820">
    <property type="entry name" value="alpha/beta hydrolase"/>
    <property type="match status" value="2"/>
</dbReference>
<evidence type="ECO:0000313" key="2">
    <source>
        <dbReference type="EMBL" id="BAG45960.1"/>
    </source>
</evidence>
<dbReference type="EMBL" id="AP009386">
    <property type="protein sequence ID" value="BAG45960.1"/>
    <property type="molecule type" value="Genomic_DNA"/>
</dbReference>